<dbReference type="Proteomes" id="UP000035963">
    <property type="component" value="Unassembled WGS sequence"/>
</dbReference>
<evidence type="ECO:0000313" key="1">
    <source>
        <dbReference type="EMBL" id="KLU27326.1"/>
    </source>
</evidence>
<evidence type="ECO:0000313" key="2">
    <source>
        <dbReference type="Proteomes" id="UP000035963"/>
    </source>
</evidence>
<accession>A0A0J1D3S6</accession>
<keyword evidence="2" id="KW-1185">Reference proteome</keyword>
<dbReference type="EMBL" id="AEJF01000041">
    <property type="protein sequence ID" value="KLU27326.1"/>
    <property type="molecule type" value="Genomic_DNA"/>
</dbReference>
<organism evidence="1 2">
    <name type="scientific">Caballeronia mineralivorans PML1(12)</name>
    <dbReference type="NCBI Taxonomy" id="908627"/>
    <lineage>
        <taxon>Bacteria</taxon>
        <taxon>Pseudomonadati</taxon>
        <taxon>Pseudomonadota</taxon>
        <taxon>Betaproteobacteria</taxon>
        <taxon>Burkholderiales</taxon>
        <taxon>Burkholderiaceae</taxon>
        <taxon>Caballeronia</taxon>
    </lineage>
</organism>
<reference evidence="1 2" key="1">
    <citation type="journal article" date="2015" name="Genome Announc.">
        <title>Draft Genome Sequence of Burkholderia sp. Strain PML1(12), an Ectomycorrhizosphere-Inhabiting Bacterium with Effective Mineral-Weathering Ability.</title>
        <authorList>
            <person name="Uroz S."/>
            <person name="Oger P."/>
        </authorList>
    </citation>
    <scope>NUCLEOTIDE SEQUENCE [LARGE SCALE GENOMIC DNA]</scope>
    <source>
        <strain evidence="2">PML1(12)</strain>
    </source>
</reference>
<name>A0A0J1D3S6_9BURK</name>
<sequence>MMRIAGDSGWGRTFSIENPPANNGVCMTAWQMNPRRVAARDAGDATGSEAFLMEAGGTSVRRELEVRPAGMH</sequence>
<proteinExistence type="predicted"/>
<dbReference type="AlphaFoldDB" id="A0A0J1D3S6"/>
<protein>
    <submittedName>
        <fullName evidence="1">Uncharacterized protein</fullName>
    </submittedName>
</protein>
<comment type="caution">
    <text evidence="1">The sequence shown here is derived from an EMBL/GenBank/DDBJ whole genome shotgun (WGS) entry which is preliminary data.</text>
</comment>
<dbReference type="PATRIC" id="fig|908627.4.peg.1057"/>
<gene>
    <name evidence="1" type="ORF">EOS_04785</name>
</gene>